<evidence type="ECO:0000313" key="3">
    <source>
        <dbReference type="EMBL" id="KAL1530550.1"/>
    </source>
</evidence>
<keyword evidence="2" id="KW-1133">Transmembrane helix</keyword>
<dbReference type="AlphaFoldDB" id="A0AB34K896"/>
<feature type="transmembrane region" description="Helical" evidence="2">
    <location>
        <begin position="111"/>
        <end position="129"/>
    </location>
</feature>
<comment type="caution">
    <text evidence="3">The sequence shown here is derived from an EMBL/GenBank/DDBJ whole genome shotgun (WGS) entry which is preliminary data.</text>
</comment>
<keyword evidence="2" id="KW-0472">Membrane</keyword>
<dbReference type="Proteomes" id="UP001515480">
    <property type="component" value="Unassembled WGS sequence"/>
</dbReference>
<name>A0AB34K896_PRYPA</name>
<keyword evidence="4" id="KW-1185">Reference proteome</keyword>
<gene>
    <name evidence="3" type="ORF">AB1Y20_001451</name>
</gene>
<feature type="transmembrane region" description="Helical" evidence="2">
    <location>
        <begin position="45"/>
        <end position="66"/>
    </location>
</feature>
<evidence type="ECO:0000256" key="2">
    <source>
        <dbReference type="SAM" id="Phobius"/>
    </source>
</evidence>
<evidence type="ECO:0000256" key="1">
    <source>
        <dbReference type="SAM" id="MobiDB-lite"/>
    </source>
</evidence>
<feature type="transmembrane region" description="Helical" evidence="2">
    <location>
        <begin position="78"/>
        <end position="99"/>
    </location>
</feature>
<feature type="transmembrane region" description="Helical" evidence="2">
    <location>
        <begin position="149"/>
        <end position="169"/>
    </location>
</feature>
<keyword evidence="2" id="KW-0812">Transmembrane</keyword>
<protein>
    <submittedName>
        <fullName evidence="3">Uncharacterized protein</fullName>
    </submittedName>
</protein>
<dbReference type="EMBL" id="JBGBPQ010000001">
    <property type="protein sequence ID" value="KAL1530550.1"/>
    <property type="molecule type" value="Genomic_DNA"/>
</dbReference>
<feature type="compositionally biased region" description="Basic and acidic residues" evidence="1">
    <location>
        <begin position="7"/>
        <end position="18"/>
    </location>
</feature>
<reference evidence="3 4" key="1">
    <citation type="journal article" date="2024" name="Science">
        <title>Giant polyketide synthase enzymes in the biosynthesis of giant marine polyether toxins.</title>
        <authorList>
            <person name="Fallon T.R."/>
            <person name="Shende V.V."/>
            <person name="Wierzbicki I.H."/>
            <person name="Pendleton A.L."/>
            <person name="Watervoot N.F."/>
            <person name="Auber R.P."/>
            <person name="Gonzalez D.J."/>
            <person name="Wisecaver J.H."/>
            <person name="Moore B.S."/>
        </authorList>
    </citation>
    <scope>NUCLEOTIDE SEQUENCE [LARGE SCALE GENOMIC DNA]</scope>
    <source>
        <strain evidence="3 4">12B1</strain>
    </source>
</reference>
<sequence>MSLFHSSHSEDSGPHGDPDEVPMGTPVATPAPDDKLARMSYRSKVLSIVSGLTLTVVASSAFWGGVQKSSNTLLARTVMGWMTVFGVLIVLAELGVQVIRTHVHVLAYRTGRAFVAIFASTICLTAAPSEITLAGYHTGTHGGVSFVAGVQYQFLGVGILLLISAIYALRLSARSRLNKMAQEKAHSHAAAASSSSHAKVMV</sequence>
<proteinExistence type="predicted"/>
<feature type="region of interest" description="Disordered" evidence="1">
    <location>
        <begin position="1"/>
        <end position="29"/>
    </location>
</feature>
<organism evidence="3 4">
    <name type="scientific">Prymnesium parvum</name>
    <name type="common">Toxic golden alga</name>
    <dbReference type="NCBI Taxonomy" id="97485"/>
    <lineage>
        <taxon>Eukaryota</taxon>
        <taxon>Haptista</taxon>
        <taxon>Haptophyta</taxon>
        <taxon>Prymnesiophyceae</taxon>
        <taxon>Prymnesiales</taxon>
        <taxon>Prymnesiaceae</taxon>
        <taxon>Prymnesium</taxon>
    </lineage>
</organism>
<evidence type="ECO:0000313" key="4">
    <source>
        <dbReference type="Proteomes" id="UP001515480"/>
    </source>
</evidence>
<accession>A0AB34K896</accession>